<evidence type="ECO:0000259" key="3">
    <source>
        <dbReference type="PROSITE" id="PS50991"/>
    </source>
</evidence>
<dbReference type="EMBL" id="SNWX01000002">
    <property type="protein sequence ID" value="TDO94662.1"/>
    <property type="molecule type" value="Genomic_DNA"/>
</dbReference>
<dbReference type="GO" id="GO:0019752">
    <property type="term" value="P:carboxylic acid metabolic process"/>
    <property type="evidence" value="ECO:0007669"/>
    <property type="project" value="InterPro"/>
</dbReference>
<feature type="domain" description="Pyruvate carboxyltransferase" evidence="3">
    <location>
        <begin position="4"/>
        <end position="255"/>
    </location>
</feature>
<sequence>MEKIKFVDTTLRDGEQTPGVVFSESEKIMLAQKMELLKVDIIEVGIPAIGKKERAVIKKIINLNLEAKILLWNRMKIEDIDLSLSCGAKNIHLSAPVSNLQLEVKLKKEKSQLLAEMTEAIKYAKTAGCLVSIGAEDASRAEKSFLFEYLKTAENAGAERFRYADTVGILEPFSTFNMLKEIRSKTEMEIEFHAHNDFGLAVANSLAAWRAGADYISSTITGIGERAGNTDFKEFVEAYNYFYGQQLNFDWEIYQKLLSKMKMAL</sequence>
<dbReference type="SUPFAM" id="SSF51569">
    <property type="entry name" value="Aldolase"/>
    <property type="match status" value="1"/>
</dbReference>
<comment type="caution">
    <text evidence="4">The sequence shown here is derived from an EMBL/GenBank/DDBJ whole genome shotgun (WGS) entry which is preliminary data.</text>
</comment>
<evidence type="ECO:0000256" key="2">
    <source>
        <dbReference type="RuleBase" id="RU003523"/>
    </source>
</evidence>
<evidence type="ECO:0000313" key="5">
    <source>
        <dbReference type="Proteomes" id="UP000295064"/>
    </source>
</evidence>
<comment type="similarity">
    <text evidence="2">Belongs to the alpha-IPM synthase/homocitrate synthase family.</text>
</comment>
<dbReference type="PROSITE" id="PS00816">
    <property type="entry name" value="AIPM_HOMOCIT_SYNTH_2"/>
    <property type="match status" value="1"/>
</dbReference>
<dbReference type="InterPro" id="IPR013785">
    <property type="entry name" value="Aldolase_TIM"/>
</dbReference>
<name>A0A4V3CFP7_9FIRM</name>
<dbReference type="Proteomes" id="UP000295064">
    <property type="component" value="Unassembled WGS sequence"/>
</dbReference>
<dbReference type="PANTHER" id="PTHR42880:SF1">
    <property type="entry name" value="ISOPROPYLMALATE_HOMOCITRATE_CITRAMALATE SYNTHASE FAMILY PROTEIN"/>
    <property type="match status" value="1"/>
</dbReference>
<evidence type="ECO:0000313" key="4">
    <source>
        <dbReference type="EMBL" id="TDO94662.1"/>
    </source>
</evidence>
<gene>
    <name evidence="4" type="ORF">DFR79_10236</name>
</gene>
<dbReference type="RefSeq" id="WP_133513760.1">
    <property type="nucleotide sequence ID" value="NZ_SNWX01000002.1"/>
</dbReference>
<dbReference type="Gene3D" id="3.20.20.70">
    <property type="entry name" value="Aldolase class I"/>
    <property type="match status" value="1"/>
</dbReference>
<reference evidence="4 5" key="1">
    <citation type="submission" date="2019-03" db="EMBL/GenBank/DDBJ databases">
        <title>Subsurface microbial communities from deep shales in Ohio and West Virginia, USA.</title>
        <authorList>
            <person name="Wrighton K."/>
        </authorList>
    </citation>
    <scope>NUCLEOTIDE SEQUENCE [LARGE SCALE GENOMIC DNA]</scope>
    <source>
        <strain evidence="4 5">MA284_T2</strain>
    </source>
</reference>
<organism evidence="4 5">
    <name type="scientific">Halanaerobium saccharolyticum</name>
    <dbReference type="NCBI Taxonomy" id="43595"/>
    <lineage>
        <taxon>Bacteria</taxon>
        <taxon>Bacillati</taxon>
        <taxon>Bacillota</taxon>
        <taxon>Clostridia</taxon>
        <taxon>Halanaerobiales</taxon>
        <taxon>Halanaerobiaceae</taxon>
        <taxon>Halanaerobium</taxon>
    </lineage>
</organism>
<dbReference type="PANTHER" id="PTHR42880">
    <property type="entry name" value="HOMOCITRATE SYNTHASE"/>
    <property type="match status" value="1"/>
</dbReference>
<dbReference type="OrthoDB" id="9804858at2"/>
<dbReference type="InterPro" id="IPR013477">
    <property type="entry name" value="NifV/FrbC"/>
</dbReference>
<dbReference type="GO" id="GO:0046912">
    <property type="term" value="F:acyltransferase activity, acyl groups converted into alkyl on transfer"/>
    <property type="evidence" value="ECO:0007669"/>
    <property type="project" value="InterPro"/>
</dbReference>
<dbReference type="AlphaFoldDB" id="A0A4V3CFP7"/>
<dbReference type="CDD" id="cd07939">
    <property type="entry name" value="DRE_TIM_NifV"/>
    <property type="match status" value="1"/>
</dbReference>
<dbReference type="InterPro" id="IPR000891">
    <property type="entry name" value="PYR_CT"/>
</dbReference>
<dbReference type="PROSITE" id="PS50991">
    <property type="entry name" value="PYR_CT"/>
    <property type="match status" value="1"/>
</dbReference>
<dbReference type="InterPro" id="IPR002034">
    <property type="entry name" value="AIPM/Hcit_synth_CS"/>
</dbReference>
<dbReference type="Pfam" id="PF00682">
    <property type="entry name" value="HMGL-like"/>
    <property type="match status" value="1"/>
</dbReference>
<proteinExistence type="inferred from homology"/>
<keyword evidence="1 2" id="KW-0808">Transferase</keyword>
<dbReference type="PROSITE" id="PS00815">
    <property type="entry name" value="AIPM_HOMOCIT_SYNTH_1"/>
    <property type="match status" value="1"/>
</dbReference>
<protein>
    <submittedName>
        <fullName evidence="4">Homocitrate synthase NifV</fullName>
    </submittedName>
</protein>
<evidence type="ECO:0000256" key="1">
    <source>
        <dbReference type="ARBA" id="ARBA00022679"/>
    </source>
</evidence>
<accession>A0A4V3CFP7</accession>